<dbReference type="GO" id="GO:0004659">
    <property type="term" value="F:prenyltransferase activity"/>
    <property type="evidence" value="ECO:0007669"/>
    <property type="project" value="InterPro"/>
</dbReference>
<dbReference type="GO" id="GO:0046872">
    <property type="term" value="F:metal ion binding"/>
    <property type="evidence" value="ECO:0007669"/>
    <property type="project" value="UniProtKB-KW"/>
</dbReference>
<evidence type="ECO:0000256" key="4">
    <source>
        <dbReference type="ARBA" id="ARBA00022723"/>
    </source>
</evidence>
<dbReference type="OrthoDB" id="9805316at2"/>
<dbReference type="RefSeq" id="WP_066603462.1">
    <property type="nucleotide sequence ID" value="NZ_CP014230.1"/>
</dbReference>
<dbReference type="Pfam" id="PF00348">
    <property type="entry name" value="polyprenyl_synt"/>
    <property type="match status" value="1"/>
</dbReference>
<dbReference type="SUPFAM" id="SSF48576">
    <property type="entry name" value="Terpenoid synthases"/>
    <property type="match status" value="1"/>
</dbReference>
<comment type="cofactor">
    <cofactor evidence="1">
        <name>Mg(2+)</name>
        <dbReference type="ChEBI" id="CHEBI:18420"/>
    </cofactor>
</comment>
<keyword evidence="3 6" id="KW-0808">Transferase</keyword>
<proteinExistence type="inferred from homology"/>
<evidence type="ECO:0000256" key="5">
    <source>
        <dbReference type="ARBA" id="ARBA00022842"/>
    </source>
</evidence>
<dbReference type="PANTHER" id="PTHR12001:SF69">
    <property type="entry name" value="ALL TRANS-POLYPRENYL-DIPHOSPHATE SYNTHASE PDSS1"/>
    <property type="match status" value="1"/>
</dbReference>
<dbReference type="SFLD" id="SFLDG01017">
    <property type="entry name" value="Polyprenyl_Transferase_Like"/>
    <property type="match status" value="1"/>
</dbReference>
<evidence type="ECO:0000313" key="7">
    <source>
        <dbReference type="EMBL" id="AMD92298.1"/>
    </source>
</evidence>
<dbReference type="InterPro" id="IPR008949">
    <property type="entry name" value="Isoprenoid_synthase_dom_sf"/>
</dbReference>
<gene>
    <name evidence="7" type="ORF">AXF15_03685</name>
</gene>
<evidence type="ECO:0000313" key="8">
    <source>
        <dbReference type="Proteomes" id="UP000063964"/>
    </source>
</evidence>
<dbReference type="AlphaFoldDB" id="A0A109WAZ3"/>
<evidence type="ECO:0000256" key="3">
    <source>
        <dbReference type="ARBA" id="ARBA00022679"/>
    </source>
</evidence>
<evidence type="ECO:0000256" key="1">
    <source>
        <dbReference type="ARBA" id="ARBA00001946"/>
    </source>
</evidence>
<organism evidence="7 8">
    <name type="scientific">Desulfomicrobium orale DSM 12838</name>
    <dbReference type="NCBI Taxonomy" id="888061"/>
    <lineage>
        <taxon>Bacteria</taxon>
        <taxon>Pseudomonadati</taxon>
        <taxon>Thermodesulfobacteriota</taxon>
        <taxon>Desulfovibrionia</taxon>
        <taxon>Desulfovibrionales</taxon>
        <taxon>Desulfomicrobiaceae</taxon>
        <taxon>Desulfomicrobium</taxon>
    </lineage>
</organism>
<keyword evidence="4" id="KW-0479">Metal-binding</keyword>
<dbReference type="SFLD" id="SFLDS00005">
    <property type="entry name" value="Isoprenoid_Synthase_Type_I"/>
    <property type="match status" value="1"/>
</dbReference>
<sequence>MNNGIAQLKTAFLNELPAIDRAIQASIRELPPLVRPVAEHVMNAGGKRLRPMLTILFARAANFQGEAPHSLACALEFLHSATLMHDDILDNAELRRGRPAAHTLFGVPATILAGDALLALANEIVACSGNPALTSCISRAIMRTAAGEIMEIAMLRNPGVTRQEYIEIITGKTAYLIQAACEFGVIVAGGDEEARSRARLFGLNLGIAFQLVDDALDYTSAAETSGKPLGGDLREGKYTLPLLLYLESLPAARRGVLVEELSGADLPGTRQDAIVADVAGGGFAEKTRQEAGMYLDHARRALEGFPASSEKDILLAMADFVLIREK</sequence>
<dbReference type="Proteomes" id="UP000063964">
    <property type="component" value="Chromosome"/>
</dbReference>
<comment type="similarity">
    <text evidence="2 6">Belongs to the FPP/GGPP synthase family.</text>
</comment>
<dbReference type="GO" id="GO:0008299">
    <property type="term" value="P:isoprenoid biosynthetic process"/>
    <property type="evidence" value="ECO:0007669"/>
    <property type="project" value="InterPro"/>
</dbReference>
<dbReference type="Gene3D" id="1.10.600.10">
    <property type="entry name" value="Farnesyl Diphosphate Synthase"/>
    <property type="match status" value="1"/>
</dbReference>
<keyword evidence="8" id="KW-1185">Reference proteome</keyword>
<keyword evidence="5" id="KW-0460">Magnesium</keyword>
<name>A0A109WAZ3_9BACT</name>
<dbReference type="InterPro" id="IPR000092">
    <property type="entry name" value="Polyprenyl_synt"/>
</dbReference>
<protein>
    <submittedName>
        <fullName evidence="7">Octaprenyl-diphosphate synthase</fullName>
    </submittedName>
</protein>
<dbReference type="STRING" id="888061.AXF15_03685"/>
<dbReference type="InterPro" id="IPR033749">
    <property type="entry name" value="Polyprenyl_synt_CS"/>
</dbReference>
<reference evidence="8" key="1">
    <citation type="submission" date="2016-02" db="EMBL/GenBank/DDBJ databases">
        <authorList>
            <person name="Holder M.E."/>
            <person name="Ajami N.J."/>
            <person name="Petrosino J.F."/>
        </authorList>
    </citation>
    <scope>NUCLEOTIDE SEQUENCE [LARGE SCALE GENOMIC DNA]</scope>
    <source>
        <strain evidence="8">DSM 12838</strain>
    </source>
</reference>
<dbReference type="CDD" id="cd00685">
    <property type="entry name" value="Trans_IPPS_HT"/>
    <property type="match status" value="1"/>
</dbReference>
<accession>A0A109WAZ3</accession>
<evidence type="ECO:0000256" key="2">
    <source>
        <dbReference type="ARBA" id="ARBA00006706"/>
    </source>
</evidence>
<evidence type="ECO:0000256" key="6">
    <source>
        <dbReference type="RuleBase" id="RU004466"/>
    </source>
</evidence>
<dbReference type="KEGG" id="doa:AXF15_03685"/>
<dbReference type="EMBL" id="CP014230">
    <property type="protein sequence ID" value="AMD92298.1"/>
    <property type="molecule type" value="Genomic_DNA"/>
</dbReference>
<dbReference type="PANTHER" id="PTHR12001">
    <property type="entry name" value="GERANYLGERANYL PYROPHOSPHATE SYNTHASE"/>
    <property type="match status" value="1"/>
</dbReference>
<dbReference type="PROSITE" id="PS00723">
    <property type="entry name" value="POLYPRENYL_SYNTHASE_1"/>
    <property type="match status" value="1"/>
</dbReference>